<proteinExistence type="predicted"/>
<organism evidence="2 3">
    <name type="scientific">Orbilia oligospora</name>
    <name type="common">Nematode-trapping fungus</name>
    <name type="synonym">Arthrobotrys oligospora</name>
    <dbReference type="NCBI Taxonomy" id="2813651"/>
    <lineage>
        <taxon>Eukaryota</taxon>
        <taxon>Fungi</taxon>
        <taxon>Dikarya</taxon>
        <taxon>Ascomycota</taxon>
        <taxon>Pezizomycotina</taxon>
        <taxon>Orbiliomycetes</taxon>
        <taxon>Orbiliales</taxon>
        <taxon>Orbiliaceae</taxon>
        <taxon>Orbilia</taxon>
    </lineage>
</organism>
<gene>
    <name evidence="2" type="ORF">TWF102_009664</name>
</gene>
<feature type="compositionally biased region" description="Basic residues" evidence="1">
    <location>
        <begin position="9"/>
        <end position="28"/>
    </location>
</feature>
<evidence type="ECO:0000256" key="1">
    <source>
        <dbReference type="SAM" id="MobiDB-lite"/>
    </source>
</evidence>
<dbReference type="EMBL" id="WIQW01000066">
    <property type="protein sequence ID" value="KAF3089399.1"/>
    <property type="molecule type" value="Genomic_DNA"/>
</dbReference>
<sequence length="200" mass="23917">MRIPDRQQRQGKRKRHASQTHAPAHRRQLQGLDEASSTQAKPICWPPHWHEQNSAWYRKIAWFCLFNSAWLGFQFVLFRKVIVYTDVSQQLGNQFLYRLEIEYFICGVVEPWFENLGSKYSECLLPRFHQCICSLASYAVKPFTHTRKAMGLPHRCCKNIKLEIHANHTYLLPPYYQWRIKINFTLIGDLVLRYHHDRED</sequence>
<accession>A0A7C8J9Y4</accession>
<reference evidence="2 3" key="1">
    <citation type="submission" date="2019-06" db="EMBL/GenBank/DDBJ databases">
        <authorList>
            <person name="Palmer J.M."/>
        </authorList>
    </citation>
    <scope>NUCLEOTIDE SEQUENCE [LARGE SCALE GENOMIC DNA]</scope>
    <source>
        <strain evidence="2 3">TWF102</strain>
    </source>
</reference>
<dbReference type="AlphaFoldDB" id="A0A7C8J9Y4"/>
<comment type="caution">
    <text evidence="2">The sequence shown here is derived from an EMBL/GenBank/DDBJ whole genome shotgun (WGS) entry which is preliminary data.</text>
</comment>
<name>A0A7C8J9Y4_ORBOL</name>
<evidence type="ECO:0000313" key="3">
    <source>
        <dbReference type="Proteomes" id="UP000475325"/>
    </source>
</evidence>
<evidence type="ECO:0000313" key="2">
    <source>
        <dbReference type="EMBL" id="KAF3089399.1"/>
    </source>
</evidence>
<protein>
    <submittedName>
        <fullName evidence="2">Uncharacterized protein</fullName>
    </submittedName>
</protein>
<feature type="region of interest" description="Disordered" evidence="1">
    <location>
        <begin position="1"/>
        <end position="33"/>
    </location>
</feature>
<dbReference type="Proteomes" id="UP000475325">
    <property type="component" value="Unassembled WGS sequence"/>
</dbReference>